<dbReference type="InterPro" id="IPR001992">
    <property type="entry name" value="T2SS_GspF/T4SS_PilC_CS"/>
</dbReference>
<evidence type="ECO:0000256" key="5">
    <source>
        <dbReference type="ARBA" id="ARBA00022519"/>
    </source>
</evidence>
<evidence type="ECO:0000313" key="13">
    <source>
        <dbReference type="Proteomes" id="UP000178114"/>
    </source>
</evidence>
<dbReference type="PRINTS" id="PR00812">
    <property type="entry name" value="BCTERIALGSPF"/>
</dbReference>
<evidence type="ECO:0000256" key="7">
    <source>
        <dbReference type="ARBA" id="ARBA00022989"/>
    </source>
</evidence>
<dbReference type="EMBL" id="MFID01000019">
    <property type="protein sequence ID" value="OGF81035.1"/>
    <property type="molecule type" value="Genomic_DNA"/>
</dbReference>
<sequence length="349" mass="39438">MNKRFSLQDQAFFARRLSMLVRSNVPILDALRMMKAQARNKSTGHMFDHMIATTSNGQFLWKGMADYKKSFGDFSVNLVKVGETSGTLTENLIYLADELDKKRELRKKMMSAMLYPAVILAASLGVTGLLTVYLFPKLMPVFQSLNVELPFTTRVLLHTSNFLINYWHYLILGFIAFIIGFIFLLKIQQVRYWFLRVVISLPLIGGFVQDYHLANTCRTLSMLLKSSVRVMEAVNVTANTSSNLLYQIQLAELSKAIARGSNIADHMELSPHLFPPLVHQMVAIGERTGSLSDTLMHLSEIYEKEFDDRNKALTSIMEPALMCIMGLIVGFIAVSIITPIYAVTQNIHP</sequence>
<organism evidence="12 13">
    <name type="scientific">Candidatus Giovannonibacteria bacterium RIFCSPLOWO2_01_FULL_45_34</name>
    <dbReference type="NCBI Taxonomy" id="1798351"/>
    <lineage>
        <taxon>Bacteria</taxon>
        <taxon>Candidatus Giovannoniibacteriota</taxon>
    </lineage>
</organism>
<accession>A0A1F5WZF0</accession>
<evidence type="ECO:0000256" key="4">
    <source>
        <dbReference type="ARBA" id="ARBA00022475"/>
    </source>
</evidence>
<comment type="caution">
    <text evidence="12">The sequence shown here is derived from an EMBL/GenBank/DDBJ whole genome shotgun (WGS) entry which is preliminary data.</text>
</comment>
<feature type="domain" description="Type II secretion system protein GspF" evidence="11">
    <location>
        <begin position="217"/>
        <end position="339"/>
    </location>
</feature>
<evidence type="ECO:0000256" key="2">
    <source>
        <dbReference type="ARBA" id="ARBA00005745"/>
    </source>
</evidence>
<evidence type="ECO:0000313" key="12">
    <source>
        <dbReference type="EMBL" id="OGF81035.1"/>
    </source>
</evidence>
<feature type="transmembrane region" description="Helical" evidence="10">
    <location>
        <begin position="112"/>
        <end position="135"/>
    </location>
</feature>
<evidence type="ECO:0000259" key="11">
    <source>
        <dbReference type="Pfam" id="PF00482"/>
    </source>
</evidence>
<feature type="transmembrane region" description="Helical" evidence="10">
    <location>
        <begin position="166"/>
        <end position="185"/>
    </location>
</feature>
<dbReference type="InterPro" id="IPR018076">
    <property type="entry name" value="T2SS_GspF_dom"/>
</dbReference>
<feature type="transmembrane region" description="Helical" evidence="10">
    <location>
        <begin position="319"/>
        <end position="342"/>
    </location>
</feature>
<evidence type="ECO:0000256" key="8">
    <source>
        <dbReference type="ARBA" id="ARBA00023136"/>
    </source>
</evidence>
<evidence type="ECO:0000256" key="3">
    <source>
        <dbReference type="ARBA" id="ARBA00022448"/>
    </source>
</evidence>
<keyword evidence="4" id="KW-1003">Cell membrane</keyword>
<dbReference type="GO" id="GO:0009306">
    <property type="term" value="P:protein secretion"/>
    <property type="evidence" value="ECO:0007669"/>
    <property type="project" value="InterPro"/>
</dbReference>
<dbReference type="PROSITE" id="PS00874">
    <property type="entry name" value="T2SP_F"/>
    <property type="match status" value="1"/>
</dbReference>
<dbReference type="Gene3D" id="1.20.81.30">
    <property type="entry name" value="Type II secretion system (T2SS), domain F"/>
    <property type="match status" value="2"/>
</dbReference>
<dbReference type="InterPro" id="IPR003004">
    <property type="entry name" value="GspF/PilC"/>
</dbReference>
<dbReference type="PANTHER" id="PTHR30012:SF0">
    <property type="entry name" value="TYPE II SECRETION SYSTEM PROTEIN F-RELATED"/>
    <property type="match status" value="1"/>
</dbReference>
<keyword evidence="7 10" id="KW-1133">Transmembrane helix</keyword>
<dbReference type="PANTHER" id="PTHR30012">
    <property type="entry name" value="GENERAL SECRETION PATHWAY PROTEIN"/>
    <property type="match status" value="1"/>
</dbReference>
<dbReference type="FunFam" id="1.20.81.30:FF:000001">
    <property type="entry name" value="Type II secretion system protein F"/>
    <property type="match status" value="1"/>
</dbReference>
<comment type="similarity">
    <text evidence="2 9">Belongs to the GSP F family.</text>
</comment>
<dbReference type="GO" id="GO:0005886">
    <property type="term" value="C:plasma membrane"/>
    <property type="evidence" value="ECO:0007669"/>
    <property type="project" value="UniProtKB-SubCell"/>
</dbReference>
<dbReference type="STRING" id="1798351.A2930_03190"/>
<comment type="subcellular location">
    <subcellularLocation>
        <location evidence="1">Cell inner membrane</location>
        <topology evidence="1">Multi-pass membrane protein</topology>
    </subcellularLocation>
    <subcellularLocation>
        <location evidence="9">Cell membrane</location>
        <topology evidence="9">Multi-pass membrane protein</topology>
    </subcellularLocation>
</comment>
<proteinExistence type="inferred from homology"/>
<dbReference type="InterPro" id="IPR042094">
    <property type="entry name" value="T2SS_GspF_sf"/>
</dbReference>
<protein>
    <recommendedName>
        <fullName evidence="11">Type II secretion system protein GspF domain-containing protein</fullName>
    </recommendedName>
</protein>
<keyword evidence="3 9" id="KW-0813">Transport</keyword>
<feature type="domain" description="Type II secretion system protein GspF" evidence="11">
    <location>
        <begin position="13"/>
        <end position="136"/>
    </location>
</feature>
<keyword evidence="8 10" id="KW-0472">Membrane</keyword>
<gene>
    <name evidence="12" type="ORF">A2930_03190</name>
</gene>
<evidence type="ECO:0000256" key="6">
    <source>
        <dbReference type="ARBA" id="ARBA00022692"/>
    </source>
</evidence>
<dbReference type="AlphaFoldDB" id="A0A1F5WZF0"/>
<evidence type="ECO:0000256" key="9">
    <source>
        <dbReference type="RuleBase" id="RU003923"/>
    </source>
</evidence>
<evidence type="ECO:0000256" key="10">
    <source>
        <dbReference type="SAM" id="Phobius"/>
    </source>
</evidence>
<reference evidence="12 13" key="1">
    <citation type="journal article" date="2016" name="Nat. Commun.">
        <title>Thousands of microbial genomes shed light on interconnected biogeochemical processes in an aquifer system.</title>
        <authorList>
            <person name="Anantharaman K."/>
            <person name="Brown C.T."/>
            <person name="Hug L.A."/>
            <person name="Sharon I."/>
            <person name="Castelle C.J."/>
            <person name="Probst A.J."/>
            <person name="Thomas B.C."/>
            <person name="Singh A."/>
            <person name="Wilkins M.J."/>
            <person name="Karaoz U."/>
            <person name="Brodie E.L."/>
            <person name="Williams K.H."/>
            <person name="Hubbard S.S."/>
            <person name="Banfield J.F."/>
        </authorList>
    </citation>
    <scope>NUCLEOTIDE SEQUENCE [LARGE SCALE GENOMIC DNA]</scope>
</reference>
<keyword evidence="5" id="KW-0997">Cell inner membrane</keyword>
<name>A0A1F5WZF0_9BACT</name>
<dbReference type="Pfam" id="PF00482">
    <property type="entry name" value="T2SSF"/>
    <property type="match status" value="2"/>
</dbReference>
<dbReference type="Proteomes" id="UP000178114">
    <property type="component" value="Unassembled WGS sequence"/>
</dbReference>
<keyword evidence="6 9" id="KW-0812">Transmembrane</keyword>
<evidence type="ECO:0000256" key="1">
    <source>
        <dbReference type="ARBA" id="ARBA00004429"/>
    </source>
</evidence>